<dbReference type="Pfam" id="PF23598">
    <property type="entry name" value="LRR_14"/>
    <property type="match status" value="1"/>
</dbReference>
<dbReference type="PANTHER" id="PTHR45752:SF168">
    <property type="entry name" value="DISEASE RESISTANCE PROTEIN RGA1"/>
    <property type="match status" value="1"/>
</dbReference>
<evidence type="ECO:0000259" key="2">
    <source>
        <dbReference type="Pfam" id="PF23598"/>
    </source>
</evidence>
<reference evidence="3" key="1">
    <citation type="journal article" date="2023" name="Science">
        <title>Elucidation of the pathway for biosynthesis of saponin adjuvants from the soapbark tree.</title>
        <authorList>
            <person name="Reed J."/>
            <person name="Orme A."/>
            <person name="El-Demerdash A."/>
            <person name="Owen C."/>
            <person name="Martin L.B.B."/>
            <person name="Misra R.C."/>
            <person name="Kikuchi S."/>
            <person name="Rejzek M."/>
            <person name="Martin A.C."/>
            <person name="Harkess A."/>
            <person name="Leebens-Mack J."/>
            <person name="Louveau T."/>
            <person name="Stephenson M.J."/>
            <person name="Osbourn A."/>
        </authorList>
    </citation>
    <scope>NUCLEOTIDE SEQUENCE</scope>
    <source>
        <strain evidence="3">S10</strain>
    </source>
</reference>
<keyword evidence="4" id="KW-1185">Reference proteome</keyword>
<gene>
    <name evidence="3" type="ORF">O6P43_017221</name>
</gene>
<dbReference type="SUPFAM" id="SSF52058">
    <property type="entry name" value="L domain-like"/>
    <property type="match status" value="1"/>
</dbReference>
<evidence type="ECO:0000256" key="1">
    <source>
        <dbReference type="ARBA" id="ARBA00022737"/>
    </source>
</evidence>
<proteinExistence type="predicted"/>
<organism evidence="3 4">
    <name type="scientific">Quillaja saponaria</name>
    <name type="common">Soap bark tree</name>
    <dbReference type="NCBI Taxonomy" id="32244"/>
    <lineage>
        <taxon>Eukaryota</taxon>
        <taxon>Viridiplantae</taxon>
        <taxon>Streptophyta</taxon>
        <taxon>Embryophyta</taxon>
        <taxon>Tracheophyta</taxon>
        <taxon>Spermatophyta</taxon>
        <taxon>Magnoliopsida</taxon>
        <taxon>eudicotyledons</taxon>
        <taxon>Gunneridae</taxon>
        <taxon>Pentapetalae</taxon>
        <taxon>rosids</taxon>
        <taxon>fabids</taxon>
        <taxon>Fabales</taxon>
        <taxon>Quillajaceae</taxon>
        <taxon>Quillaja</taxon>
    </lineage>
</organism>
<evidence type="ECO:0000313" key="4">
    <source>
        <dbReference type="Proteomes" id="UP001163823"/>
    </source>
</evidence>
<dbReference type="PANTHER" id="PTHR45752">
    <property type="entry name" value="LEUCINE-RICH REPEAT-CONTAINING"/>
    <property type="match status" value="1"/>
</dbReference>
<dbReference type="Gene3D" id="3.80.10.10">
    <property type="entry name" value="Ribonuclease Inhibitor"/>
    <property type="match status" value="1"/>
</dbReference>
<dbReference type="KEGG" id="qsa:O6P43_017221"/>
<evidence type="ECO:0000313" key="3">
    <source>
        <dbReference type="EMBL" id="KAJ7961929.1"/>
    </source>
</evidence>
<dbReference type="InterPro" id="IPR055414">
    <property type="entry name" value="LRR_R13L4/SHOC2-like"/>
</dbReference>
<dbReference type="Proteomes" id="UP001163823">
    <property type="component" value="Chromosome 7"/>
</dbReference>
<feature type="domain" description="Disease resistance R13L4/SHOC-2-like LRR" evidence="2">
    <location>
        <begin position="7"/>
        <end position="104"/>
    </location>
</feature>
<keyword evidence="1" id="KW-0677">Repeat</keyword>
<dbReference type="EMBL" id="JARAOO010000007">
    <property type="protein sequence ID" value="KAJ7961929.1"/>
    <property type="molecule type" value="Genomic_DNA"/>
</dbReference>
<dbReference type="InterPro" id="IPR050715">
    <property type="entry name" value="LRR-SigEffector_domain"/>
</dbReference>
<dbReference type="AlphaFoldDB" id="A0AAD7LPG6"/>
<comment type="caution">
    <text evidence="3">The sequence shown here is derived from an EMBL/GenBank/DDBJ whole genome shotgun (WGS) entry which is preliminary data.</text>
</comment>
<name>A0AAD7LPG6_QUISA</name>
<accession>A0AAD7LPG6</accession>
<protein>
    <submittedName>
        <fullName evidence="3">Disease resistance protein (TIR-NBS-LRR class)</fullName>
    </submittedName>
</protein>
<dbReference type="InterPro" id="IPR032675">
    <property type="entry name" value="LRR_dom_sf"/>
</dbReference>
<sequence length="384" mass="43798">MKNLIELRLGGTSIGELPLRLEYLTGLRTLELINCKNLEFIPNSICNLKHLQRFGISYCPKIDKFPTIAASLCSLTDLQVDYCSSLSEISNEIGCLSSLRRLSLLGSNITTIPAGIKLLINLVALWVSDSKRLQSLPDLPPSLVHLEASNYPSLTKVSNRWETISGMACHSINYDVFIMNFSNCLNLDPYARDNILGEMENAVKNFSFDRCTPHEMIVKVPGSEILKWFPYQSSGPSLTIKWIPPTSGMIRFVLCVVFAIEDRIRENELAYKWETKIGDHLTKMSRTYFQYDINEFFEQDHMIVNWYFDWPSDPHLWCNSDGYHNVTFTILHPHPDKNNHNFKVKIVGVNPIILSQHNNKRSQLVVEGEHSAKIMKKTSLTTLG</sequence>